<dbReference type="GO" id="GO:0032259">
    <property type="term" value="P:methylation"/>
    <property type="evidence" value="ECO:0007669"/>
    <property type="project" value="UniProtKB-KW"/>
</dbReference>
<evidence type="ECO:0000313" key="8">
    <source>
        <dbReference type="EMBL" id="PAF55217.1"/>
    </source>
</evidence>
<dbReference type="PANTHER" id="PTHR10629">
    <property type="entry name" value="CYTOSINE-SPECIFIC METHYLTRANSFERASE"/>
    <property type="match status" value="1"/>
</dbReference>
<dbReference type="PROSITE" id="PS00094">
    <property type="entry name" value="C5_MTASE_1"/>
    <property type="match status" value="1"/>
</dbReference>
<dbReference type="GO" id="GO:0008168">
    <property type="term" value="F:methyltransferase activity"/>
    <property type="evidence" value="ECO:0007669"/>
    <property type="project" value="UniProtKB-KW"/>
</dbReference>
<evidence type="ECO:0000256" key="5">
    <source>
        <dbReference type="PROSITE-ProRule" id="PRU01016"/>
    </source>
</evidence>
<dbReference type="PROSITE" id="PS51679">
    <property type="entry name" value="SAM_MT_C5"/>
    <property type="match status" value="1"/>
</dbReference>
<dbReference type="EMBL" id="NQMN01000001">
    <property type="protein sequence ID" value="PAF55217.1"/>
    <property type="molecule type" value="Genomic_DNA"/>
</dbReference>
<dbReference type="InterPro" id="IPR031303">
    <property type="entry name" value="C5_meth_CS"/>
</dbReference>
<dbReference type="Pfam" id="PF00145">
    <property type="entry name" value="DNA_methylase"/>
    <property type="match status" value="1"/>
</dbReference>
<dbReference type="InterPro" id="IPR018117">
    <property type="entry name" value="C5_DNA_meth_AS"/>
</dbReference>
<dbReference type="PANTHER" id="PTHR10629:SF52">
    <property type="entry name" value="DNA (CYTOSINE-5)-METHYLTRANSFERASE 1"/>
    <property type="match status" value="1"/>
</dbReference>
<dbReference type="PROSITE" id="PS51257">
    <property type="entry name" value="PROKAR_LIPOPROTEIN"/>
    <property type="match status" value="1"/>
</dbReference>
<dbReference type="InterPro" id="IPR029063">
    <property type="entry name" value="SAM-dependent_MTases_sf"/>
</dbReference>
<evidence type="ECO:0000256" key="4">
    <source>
        <dbReference type="ARBA" id="ARBA00022747"/>
    </source>
</evidence>
<dbReference type="EC" id="2.1.1.37" evidence="7"/>
<keyword evidence="2 5" id="KW-0808">Transferase</keyword>
<evidence type="ECO:0000256" key="2">
    <source>
        <dbReference type="ARBA" id="ARBA00022679"/>
    </source>
</evidence>
<dbReference type="PROSITE" id="PS00095">
    <property type="entry name" value="C5_MTASE_2"/>
    <property type="match status" value="1"/>
</dbReference>
<keyword evidence="4" id="KW-0680">Restriction system</keyword>
<dbReference type="SUPFAM" id="SSF53335">
    <property type="entry name" value="S-adenosyl-L-methionine-dependent methyltransferases"/>
    <property type="match status" value="1"/>
</dbReference>
<dbReference type="Proteomes" id="UP000217033">
    <property type="component" value="Unassembled WGS sequence"/>
</dbReference>
<accession>A0ABX4H5S7</accession>
<dbReference type="Gene3D" id="3.40.50.150">
    <property type="entry name" value="Vaccinia Virus protein VP39"/>
    <property type="match status" value="1"/>
</dbReference>
<keyword evidence="1 5" id="KW-0489">Methyltransferase</keyword>
<feature type="active site" evidence="5">
    <location>
        <position position="104"/>
    </location>
</feature>
<keyword evidence="3 5" id="KW-0949">S-adenosyl-L-methionine</keyword>
<evidence type="ECO:0000256" key="7">
    <source>
        <dbReference type="RuleBase" id="RU000417"/>
    </source>
</evidence>
<evidence type="ECO:0000256" key="6">
    <source>
        <dbReference type="RuleBase" id="RU000416"/>
    </source>
</evidence>
<gene>
    <name evidence="8" type="ORF">CJF60_00830</name>
</gene>
<dbReference type="CDD" id="cd00315">
    <property type="entry name" value="Cyt_C5_DNA_methylase"/>
    <property type="match status" value="1"/>
</dbReference>
<dbReference type="Gene3D" id="3.90.120.10">
    <property type="entry name" value="DNA Methylase, subunit A, domain 2"/>
    <property type="match status" value="1"/>
</dbReference>
<dbReference type="InterPro" id="IPR050390">
    <property type="entry name" value="C5-Methyltransferase"/>
</dbReference>
<name>A0ABX4H5S7_9BACT</name>
<proteinExistence type="inferred from homology"/>
<dbReference type="PRINTS" id="PR00105">
    <property type="entry name" value="C5METTRFRASE"/>
</dbReference>
<sequence>MNNNLSKLDDHKNNNNSNYLNVVSLFSCAGGMDLGFRGGFEYLGEFYKNNNYNLIFANDIFEKAADVYEANFNHIVERKDIADLDLNNDLPNLKVDVVLGGFPCQTFSYSGKREGISDKRGQLYLQMIRVVEHYQPKIFIAENVDGIRNAKKNINGENIDKSALEIIIDEFKKHGYDVKYKVLNAADYGVPQNRKRVIIIGLRNDLGKIDDSFFPKISHDQTGELTGNKWLTAKDAIDDLWNKIDDPSIFNHTSKDISRAKFYPNKKMQGNNRIYENKPAPTIRAEHHGNIEAHYKTYLKDSDDVSGWRRLSVRECARLQSFPDSFNFNISASSAYKAIGNAVPPLLAWHLARSVFLA</sequence>
<keyword evidence="9" id="KW-1185">Reference proteome</keyword>
<organism evidence="8 9">
    <name type="scientific">Mycoplasmopsis agassizii</name>
    <dbReference type="NCBI Taxonomy" id="33922"/>
    <lineage>
        <taxon>Bacteria</taxon>
        <taxon>Bacillati</taxon>
        <taxon>Mycoplasmatota</taxon>
        <taxon>Mycoplasmoidales</taxon>
        <taxon>Metamycoplasmataceae</taxon>
        <taxon>Mycoplasmopsis</taxon>
    </lineage>
</organism>
<dbReference type="RefSeq" id="WP_084232576.1">
    <property type="nucleotide sequence ID" value="NZ_FWXE01000009.1"/>
</dbReference>
<evidence type="ECO:0000256" key="3">
    <source>
        <dbReference type="ARBA" id="ARBA00022691"/>
    </source>
</evidence>
<reference evidence="8" key="1">
    <citation type="submission" date="2017-08" db="EMBL/GenBank/DDBJ databases">
        <authorList>
            <person name="Alvarez-Ponce D."/>
            <person name="Weitzman C.L."/>
            <person name="Tillett R.L."/>
            <person name="Sandmeier F.C."/>
            <person name="Tracy C.R."/>
        </authorList>
    </citation>
    <scope>NUCLEOTIDE SEQUENCE [LARGE SCALE GENOMIC DNA]</scope>
    <source>
        <strain evidence="8">PS6</strain>
    </source>
</reference>
<protein>
    <recommendedName>
        <fullName evidence="7">Cytosine-specific methyltransferase</fullName>
        <ecNumber evidence="7">2.1.1.37</ecNumber>
    </recommendedName>
</protein>
<comment type="caution">
    <text evidence="8">The sequence shown here is derived from an EMBL/GenBank/DDBJ whole genome shotgun (WGS) entry which is preliminary data.</text>
</comment>
<comment type="catalytic activity">
    <reaction evidence="7">
        <text>a 2'-deoxycytidine in DNA + S-adenosyl-L-methionine = a 5-methyl-2'-deoxycytidine in DNA + S-adenosyl-L-homocysteine + H(+)</text>
        <dbReference type="Rhea" id="RHEA:13681"/>
        <dbReference type="Rhea" id="RHEA-COMP:11369"/>
        <dbReference type="Rhea" id="RHEA-COMP:11370"/>
        <dbReference type="ChEBI" id="CHEBI:15378"/>
        <dbReference type="ChEBI" id="CHEBI:57856"/>
        <dbReference type="ChEBI" id="CHEBI:59789"/>
        <dbReference type="ChEBI" id="CHEBI:85452"/>
        <dbReference type="ChEBI" id="CHEBI:85454"/>
        <dbReference type="EC" id="2.1.1.37"/>
    </reaction>
</comment>
<dbReference type="InterPro" id="IPR001525">
    <property type="entry name" value="C5_MeTfrase"/>
</dbReference>
<evidence type="ECO:0000313" key="9">
    <source>
        <dbReference type="Proteomes" id="UP000217033"/>
    </source>
</evidence>
<dbReference type="NCBIfam" id="TIGR00675">
    <property type="entry name" value="dcm"/>
    <property type="match status" value="1"/>
</dbReference>
<evidence type="ECO:0000256" key="1">
    <source>
        <dbReference type="ARBA" id="ARBA00022603"/>
    </source>
</evidence>
<comment type="similarity">
    <text evidence="5 6">Belongs to the class I-like SAM-binding methyltransferase superfamily. C5-methyltransferase family.</text>
</comment>